<dbReference type="InterPro" id="IPR018540">
    <property type="entry name" value="Spo0E-like"/>
</dbReference>
<dbReference type="RefSeq" id="WP_184664088.1">
    <property type="nucleotide sequence ID" value="NZ_JACHHB010000007.1"/>
</dbReference>
<dbReference type="Gene3D" id="4.10.280.10">
    <property type="entry name" value="Helix-loop-helix DNA-binding domain"/>
    <property type="match status" value="1"/>
</dbReference>
<dbReference type="AlphaFoldDB" id="A0A840QQD3"/>
<organism evidence="1 2">
    <name type="scientific">Texcoconibacillus texcoconensis</name>
    <dbReference type="NCBI Taxonomy" id="1095777"/>
    <lineage>
        <taxon>Bacteria</taxon>
        <taxon>Bacillati</taxon>
        <taxon>Bacillota</taxon>
        <taxon>Bacilli</taxon>
        <taxon>Bacillales</taxon>
        <taxon>Bacillaceae</taxon>
        <taxon>Texcoconibacillus</taxon>
    </lineage>
</organism>
<dbReference type="GO" id="GO:0046983">
    <property type="term" value="F:protein dimerization activity"/>
    <property type="evidence" value="ECO:0007669"/>
    <property type="project" value="InterPro"/>
</dbReference>
<sequence length="52" mass="5908">MKEELIEKKRNEMVAVAAALGLTSNLVLQCSQELDELLVEYQNNQLQQETSN</sequence>
<dbReference type="Proteomes" id="UP000551878">
    <property type="component" value="Unassembled WGS sequence"/>
</dbReference>
<protein>
    <recommendedName>
        <fullName evidence="3">Spo0E like sporulation regulatory protein</fullName>
    </recommendedName>
</protein>
<keyword evidence="2" id="KW-1185">Reference proteome</keyword>
<evidence type="ECO:0008006" key="3">
    <source>
        <dbReference type="Google" id="ProtNLM"/>
    </source>
</evidence>
<dbReference type="Pfam" id="PF09388">
    <property type="entry name" value="SpoOE-like"/>
    <property type="match status" value="1"/>
</dbReference>
<evidence type="ECO:0000313" key="1">
    <source>
        <dbReference type="EMBL" id="MBB5173642.1"/>
    </source>
</evidence>
<dbReference type="InterPro" id="IPR036638">
    <property type="entry name" value="HLH_DNA-bd_sf"/>
</dbReference>
<dbReference type="GO" id="GO:0043937">
    <property type="term" value="P:regulation of sporulation"/>
    <property type="evidence" value="ECO:0007669"/>
    <property type="project" value="InterPro"/>
</dbReference>
<dbReference type="SUPFAM" id="SSF140500">
    <property type="entry name" value="BAS1536-like"/>
    <property type="match status" value="1"/>
</dbReference>
<evidence type="ECO:0000313" key="2">
    <source>
        <dbReference type="Proteomes" id="UP000551878"/>
    </source>
</evidence>
<reference evidence="1 2" key="1">
    <citation type="submission" date="2020-08" db="EMBL/GenBank/DDBJ databases">
        <title>Genomic Encyclopedia of Type Strains, Phase IV (KMG-IV): sequencing the most valuable type-strain genomes for metagenomic binning, comparative biology and taxonomic classification.</title>
        <authorList>
            <person name="Goeker M."/>
        </authorList>
    </citation>
    <scope>NUCLEOTIDE SEQUENCE [LARGE SCALE GENOMIC DNA]</scope>
    <source>
        <strain evidence="1 2">DSM 24696</strain>
    </source>
</reference>
<gene>
    <name evidence="1" type="ORF">HNQ41_001831</name>
</gene>
<dbReference type="InterPro" id="IPR037208">
    <property type="entry name" value="Spo0E-like_sf"/>
</dbReference>
<accession>A0A840QQD3</accession>
<dbReference type="EMBL" id="JACHHB010000007">
    <property type="protein sequence ID" value="MBB5173642.1"/>
    <property type="molecule type" value="Genomic_DNA"/>
</dbReference>
<proteinExistence type="predicted"/>
<comment type="caution">
    <text evidence="1">The sequence shown here is derived from an EMBL/GenBank/DDBJ whole genome shotgun (WGS) entry which is preliminary data.</text>
</comment>
<name>A0A840QQD3_9BACI</name>